<evidence type="ECO:0000313" key="7">
    <source>
        <dbReference type="EMBL" id="KAK8859700.1"/>
    </source>
</evidence>
<name>A0ABR2IAK5_9PEZI</name>
<proteinExistence type="inferred from homology"/>
<evidence type="ECO:0000259" key="6">
    <source>
        <dbReference type="Pfam" id="PF08244"/>
    </source>
</evidence>
<feature type="domain" description="Glycosyl hydrolase family 32 N-terminal" evidence="5">
    <location>
        <begin position="38"/>
        <end position="387"/>
    </location>
</feature>
<organism evidence="7 8">
    <name type="scientific">Apiospora arundinis</name>
    <dbReference type="NCBI Taxonomy" id="335852"/>
    <lineage>
        <taxon>Eukaryota</taxon>
        <taxon>Fungi</taxon>
        <taxon>Dikarya</taxon>
        <taxon>Ascomycota</taxon>
        <taxon>Pezizomycotina</taxon>
        <taxon>Sordariomycetes</taxon>
        <taxon>Xylariomycetidae</taxon>
        <taxon>Amphisphaeriales</taxon>
        <taxon>Apiosporaceae</taxon>
        <taxon>Apiospora</taxon>
    </lineage>
</organism>
<dbReference type="SUPFAM" id="SSF49899">
    <property type="entry name" value="Concanavalin A-like lectins/glucanases"/>
    <property type="match status" value="1"/>
</dbReference>
<dbReference type="Gene3D" id="2.115.10.20">
    <property type="entry name" value="Glycosyl hydrolase domain, family 43"/>
    <property type="match status" value="1"/>
</dbReference>
<dbReference type="PANTHER" id="PTHR42800:SF3">
    <property type="entry name" value="GLYCOSYL HYDROLASE FAMILY 32 N-TERMINAL DOMAIN-CONTAINING PROTEIN"/>
    <property type="match status" value="1"/>
</dbReference>
<dbReference type="GO" id="GO:0016787">
    <property type="term" value="F:hydrolase activity"/>
    <property type="evidence" value="ECO:0007669"/>
    <property type="project" value="UniProtKB-KW"/>
</dbReference>
<evidence type="ECO:0000313" key="8">
    <source>
        <dbReference type="Proteomes" id="UP001390339"/>
    </source>
</evidence>
<keyword evidence="3 4" id="KW-0326">Glycosidase</keyword>
<feature type="domain" description="Glycosyl hydrolase family 32 C-terminal" evidence="6">
    <location>
        <begin position="451"/>
        <end position="609"/>
    </location>
</feature>
<dbReference type="CDD" id="cd18621">
    <property type="entry name" value="GH32_XdINV-like"/>
    <property type="match status" value="1"/>
</dbReference>
<sequence>MSPTTKTVDDEAKTDIVDQEYQNQKADDVFSRWRPKYHLLAPKGWVNDPCAPGYDPVHQTYHVGFQWVPDGVEWNNSISWGSAVSPDFVTWTVREKPSLAPTPEADVLGVFTGCMSPVSAKSGAVTAFYTSVTRSPIHHALPYCHGQELLHAATSSDAGKTWIRYENNPVLSGPPAGFEATGWRDPFIAPWVSMARLLDDPPATSYALIAGGTKNGGPTSFLYSISPESLYEWTFVSTLGTMPKSSFASGDRYDYGSNWEVTNFISFPNPDSAGANDSQLDFLVMSVEGMTETGVPSGHTEFRRDHKQMWLCGKLAPGQDKRVELAYQYGGFLDHGCYYAGNSFYDPKNHRHVIFGWLVEEDLPLKKRQAQGWSGMLSLPRILKLQRLENVFQPLGSKMESLKSFGVEKTAAQTYVLTTLCAVPDGSLQELRRNHQSLGPRMLQPRTLDGLKLAHGQGCWELDVSFDVAPGTEAIRLILQHSKDDPLMRTIIEYAPSTETLTIVRRYSTFDSEINTSDETAHHTLFQFLDASSSADSSGEHSSSSAAPLAPRQEHLSLRIFFDVSALEVFANERTAISTRVYPPTGACHGISTFVEGDIECKMLEFDYWEMAPSIRTEA</sequence>
<accession>A0ABR2IAK5</accession>
<dbReference type="InterPro" id="IPR013148">
    <property type="entry name" value="Glyco_hydro_32_N"/>
</dbReference>
<comment type="similarity">
    <text evidence="1 4">Belongs to the glycosyl hydrolase 32 family.</text>
</comment>
<dbReference type="SMART" id="SM00640">
    <property type="entry name" value="Glyco_32"/>
    <property type="match status" value="1"/>
</dbReference>
<protein>
    <submittedName>
        <fullName evidence="7">Glycoside hydrolase family 32 protein</fullName>
    </submittedName>
</protein>
<dbReference type="InterPro" id="IPR023296">
    <property type="entry name" value="Glyco_hydro_beta-prop_sf"/>
</dbReference>
<dbReference type="Pfam" id="PF00251">
    <property type="entry name" value="Glyco_hydro_32N"/>
    <property type="match status" value="1"/>
</dbReference>
<dbReference type="Proteomes" id="UP001390339">
    <property type="component" value="Unassembled WGS sequence"/>
</dbReference>
<dbReference type="SUPFAM" id="SSF75005">
    <property type="entry name" value="Arabinanase/levansucrase/invertase"/>
    <property type="match status" value="1"/>
</dbReference>
<dbReference type="InterPro" id="IPR001362">
    <property type="entry name" value="Glyco_hydro_32"/>
</dbReference>
<dbReference type="EMBL" id="JAPCWZ010000006">
    <property type="protein sequence ID" value="KAK8859700.1"/>
    <property type="molecule type" value="Genomic_DNA"/>
</dbReference>
<comment type="caution">
    <text evidence="7">The sequence shown here is derived from an EMBL/GenBank/DDBJ whole genome shotgun (WGS) entry which is preliminary data.</text>
</comment>
<dbReference type="InterPro" id="IPR013320">
    <property type="entry name" value="ConA-like_dom_sf"/>
</dbReference>
<keyword evidence="8" id="KW-1185">Reference proteome</keyword>
<evidence type="ECO:0000256" key="2">
    <source>
        <dbReference type="ARBA" id="ARBA00022801"/>
    </source>
</evidence>
<evidence type="ECO:0000259" key="5">
    <source>
        <dbReference type="Pfam" id="PF00251"/>
    </source>
</evidence>
<evidence type="ECO:0000256" key="3">
    <source>
        <dbReference type="ARBA" id="ARBA00023295"/>
    </source>
</evidence>
<reference evidence="7 8" key="1">
    <citation type="journal article" date="2024" name="IMA Fungus">
        <title>Apiospora arundinis, a panoply of carbohydrate-active enzymes and secondary metabolites.</title>
        <authorList>
            <person name="Sorensen T."/>
            <person name="Petersen C."/>
            <person name="Muurmann A.T."/>
            <person name="Christiansen J.V."/>
            <person name="Brundto M.L."/>
            <person name="Overgaard C.K."/>
            <person name="Boysen A.T."/>
            <person name="Wollenberg R.D."/>
            <person name="Larsen T.O."/>
            <person name="Sorensen J.L."/>
            <person name="Nielsen K.L."/>
            <person name="Sondergaard T.E."/>
        </authorList>
    </citation>
    <scope>NUCLEOTIDE SEQUENCE [LARGE SCALE GENOMIC DNA]</scope>
    <source>
        <strain evidence="7 8">AAU 773</strain>
    </source>
</reference>
<dbReference type="InterPro" id="IPR013189">
    <property type="entry name" value="Glyco_hydro_32_C"/>
</dbReference>
<dbReference type="Pfam" id="PF08244">
    <property type="entry name" value="Glyco_hydro_32C"/>
    <property type="match status" value="1"/>
</dbReference>
<evidence type="ECO:0000256" key="1">
    <source>
        <dbReference type="ARBA" id="ARBA00009902"/>
    </source>
</evidence>
<keyword evidence="2 4" id="KW-0378">Hydrolase</keyword>
<evidence type="ECO:0000256" key="4">
    <source>
        <dbReference type="RuleBase" id="RU362110"/>
    </source>
</evidence>
<dbReference type="Gene3D" id="2.60.120.560">
    <property type="entry name" value="Exo-inulinase, domain 1"/>
    <property type="match status" value="1"/>
</dbReference>
<gene>
    <name evidence="7" type="ORF">PGQ11_010434</name>
</gene>
<dbReference type="PANTHER" id="PTHR42800">
    <property type="entry name" value="EXOINULINASE INUD (AFU_ORTHOLOGUE AFUA_5G00480)"/>
    <property type="match status" value="1"/>
</dbReference>